<dbReference type="GO" id="GO:0005802">
    <property type="term" value="C:trans-Golgi network"/>
    <property type="evidence" value="ECO:0007669"/>
    <property type="project" value="TreeGrafter"/>
</dbReference>
<dbReference type="PROSITE" id="PS50086">
    <property type="entry name" value="TBC_RABGAP"/>
    <property type="match status" value="1"/>
</dbReference>
<protein>
    <recommendedName>
        <fullName evidence="2">TBC1 domain family member 23</fullName>
    </recommendedName>
</protein>
<proteinExistence type="predicted"/>
<dbReference type="Pfam" id="PF19430">
    <property type="entry name" value="TBC1D23_C"/>
    <property type="match status" value="1"/>
</dbReference>
<feature type="domain" description="Rab-GAP TBC" evidence="5">
    <location>
        <begin position="41"/>
        <end position="226"/>
    </location>
</feature>
<dbReference type="PANTHER" id="PTHR13297">
    <property type="entry name" value="TBC1 DOMAIN FAMILY MEMBER 23-RELATED"/>
    <property type="match status" value="1"/>
</dbReference>
<dbReference type="Gene3D" id="3.40.250.10">
    <property type="entry name" value="Rhodanese-like domain"/>
    <property type="match status" value="1"/>
</dbReference>
<evidence type="ECO:0000256" key="4">
    <source>
        <dbReference type="ARBA" id="ARBA00023034"/>
    </source>
</evidence>
<accession>A0A914Z0H3</accession>
<evidence type="ECO:0000256" key="2">
    <source>
        <dbReference type="ARBA" id="ARBA00014207"/>
    </source>
</evidence>
<dbReference type="PANTHER" id="PTHR13297:SF5">
    <property type="entry name" value="TBC1 DOMAIN FAMILY MEMBER 23"/>
    <property type="match status" value="1"/>
</dbReference>
<dbReference type="WBParaSite" id="PSU_v2.g6227.t1">
    <property type="protein sequence ID" value="PSU_v2.g6227.t1"/>
    <property type="gene ID" value="PSU_v2.g6227"/>
</dbReference>
<dbReference type="Gene3D" id="1.10.472.80">
    <property type="entry name" value="Ypt/Rab-GAP domain of gyp1p, domain 3"/>
    <property type="match status" value="1"/>
</dbReference>
<reference evidence="8" key="1">
    <citation type="submission" date="2022-11" db="UniProtKB">
        <authorList>
            <consortium name="WormBaseParasite"/>
        </authorList>
    </citation>
    <scope>IDENTIFICATION</scope>
</reference>
<keyword evidence="4" id="KW-0333">Golgi apparatus</keyword>
<evidence type="ECO:0000313" key="8">
    <source>
        <dbReference type="WBParaSite" id="PSU_v2.g6227.t1"/>
    </source>
</evidence>
<organism evidence="7 8">
    <name type="scientific">Panagrolaimus superbus</name>
    <dbReference type="NCBI Taxonomy" id="310955"/>
    <lineage>
        <taxon>Eukaryota</taxon>
        <taxon>Metazoa</taxon>
        <taxon>Ecdysozoa</taxon>
        <taxon>Nematoda</taxon>
        <taxon>Chromadorea</taxon>
        <taxon>Rhabditida</taxon>
        <taxon>Tylenchina</taxon>
        <taxon>Panagrolaimomorpha</taxon>
        <taxon>Panagrolaimoidea</taxon>
        <taxon>Panagrolaimidae</taxon>
        <taxon>Panagrolaimus</taxon>
    </lineage>
</organism>
<dbReference type="GO" id="GO:0042147">
    <property type="term" value="P:retrograde transport, endosome to Golgi"/>
    <property type="evidence" value="ECO:0007669"/>
    <property type="project" value="InterPro"/>
</dbReference>
<evidence type="ECO:0000259" key="5">
    <source>
        <dbReference type="PROSITE" id="PS50086"/>
    </source>
</evidence>
<dbReference type="InterPro" id="IPR000195">
    <property type="entry name" value="Rab-GAP-TBC_dom"/>
</dbReference>
<dbReference type="InterPro" id="IPR035969">
    <property type="entry name" value="Rab-GAP_TBC_sf"/>
</dbReference>
<dbReference type="SUPFAM" id="SSF47923">
    <property type="entry name" value="Ypt/Rab-GAP domain of gyp1p"/>
    <property type="match status" value="1"/>
</dbReference>
<dbReference type="InterPro" id="IPR045799">
    <property type="entry name" value="TBC1D23_C"/>
</dbReference>
<dbReference type="InterPro" id="IPR036873">
    <property type="entry name" value="Rhodanese-like_dom_sf"/>
</dbReference>
<dbReference type="InterPro" id="IPR039755">
    <property type="entry name" value="TBC1D23"/>
</dbReference>
<dbReference type="GO" id="GO:0005829">
    <property type="term" value="C:cytosol"/>
    <property type="evidence" value="ECO:0007669"/>
    <property type="project" value="GOC"/>
</dbReference>
<sequence length="674" mass="77388">MEDVRVDEDELAKEVESFSIISDDDEEKIYQGVNNNDSGAEISMEARQAQWVNLLGVRNKPDQLIDWDHLYNLNDQAELRKQCQKVVEKVQSNGGNKERKTKVTVPALESMMTLWCKKRKIQSASKVHWTDLMTVLIEMDFDNPTLFNIFYAITTKYIPRDIDESGKTYDLFRLIMQYHDPEICSHLDSLKITPHSYTSSWFNSLFSRDLDVKLCLQLWDIYFERGDPFLVFFISLCLVQSARDQILQMKDKNAIVSFLRDIPKNMSVEDITDLIDVCKVSMSLTPLSVQEDFHCMLFGANMVEDFYELPLQTLLCLPISVQELYKRSVDGGAYGVMMPYNYFVIDTRSQKEFSSGSIPGSYNLSGRLLVDAPEKFTNAMTTLMRFKKESCPTDHICFFGSGLEEDDSYMVMVISSFLHKNVNHISYVDGGYKALHSVLKETNNLNKLSNHFDGNACLHCNGQKAEAKASFTWSVMERMNQRRSGLKDAAKNISEYFPKLDIFGRESAQHAKSNERNQKRYRNVQSVFTLEDSDESDNDATFELDASNANERLKWSDIIKKPEITHNFEGLEILPDKSVTPCFIALSRTHMHVFHEVSEDKSFIKTSARHSLGTVMRVSSKKQHPEYLTFQFGYELPTGEAHINRIQKFVVSKSGELATACKNNIFALRPNLFE</sequence>
<dbReference type="Pfam" id="PF00581">
    <property type="entry name" value="Rhodanese"/>
    <property type="match status" value="1"/>
</dbReference>
<evidence type="ECO:0000313" key="7">
    <source>
        <dbReference type="Proteomes" id="UP000887577"/>
    </source>
</evidence>
<name>A0A914Z0H3_9BILA</name>
<keyword evidence="7" id="KW-1185">Reference proteome</keyword>
<dbReference type="Pfam" id="PF00566">
    <property type="entry name" value="RabGAP-TBC"/>
    <property type="match status" value="1"/>
</dbReference>
<evidence type="ECO:0000256" key="3">
    <source>
        <dbReference type="ARBA" id="ARBA00022473"/>
    </source>
</evidence>
<dbReference type="Proteomes" id="UP000887577">
    <property type="component" value="Unplaced"/>
</dbReference>
<feature type="domain" description="Rhodanese" evidence="6">
    <location>
        <begin position="341"/>
        <end position="444"/>
    </location>
</feature>
<dbReference type="InterPro" id="IPR001763">
    <property type="entry name" value="Rhodanese-like_dom"/>
</dbReference>
<dbReference type="CDD" id="cd20788">
    <property type="entry name" value="TBC1D23_C-like"/>
    <property type="match status" value="1"/>
</dbReference>
<dbReference type="SUPFAM" id="SSF52821">
    <property type="entry name" value="Rhodanese/Cell cycle control phosphatase"/>
    <property type="match status" value="1"/>
</dbReference>
<dbReference type="GO" id="GO:0099041">
    <property type="term" value="P:vesicle tethering to Golgi"/>
    <property type="evidence" value="ECO:0007669"/>
    <property type="project" value="TreeGrafter"/>
</dbReference>
<comment type="subcellular location">
    <subcellularLocation>
        <location evidence="1">Golgi apparatus</location>
        <location evidence="1">trans-Golgi network</location>
    </subcellularLocation>
</comment>
<evidence type="ECO:0000256" key="1">
    <source>
        <dbReference type="ARBA" id="ARBA00004601"/>
    </source>
</evidence>
<dbReference type="PROSITE" id="PS50206">
    <property type="entry name" value="RHODANESE_3"/>
    <property type="match status" value="1"/>
</dbReference>
<evidence type="ECO:0000259" key="6">
    <source>
        <dbReference type="PROSITE" id="PS50206"/>
    </source>
</evidence>
<keyword evidence="3" id="KW-0217">Developmental protein</keyword>
<dbReference type="AlphaFoldDB" id="A0A914Z0H3"/>